<feature type="disulfide bond" evidence="4">
    <location>
        <begin position="468"/>
        <end position="486"/>
    </location>
</feature>
<evidence type="ECO:0000256" key="5">
    <source>
        <dbReference type="SAM" id="Phobius"/>
    </source>
</evidence>
<keyword evidence="5" id="KW-0812">Transmembrane</keyword>
<dbReference type="Proteomes" id="UP001286313">
    <property type="component" value="Unassembled WGS sequence"/>
</dbReference>
<dbReference type="InterPro" id="IPR006201">
    <property type="entry name" value="Neur_channel"/>
</dbReference>
<accession>A0AAE1BZV2</accession>
<organism evidence="6 7">
    <name type="scientific">Petrolisthes cinctipes</name>
    <name type="common">Flat porcelain crab</name>
    <dbReference type="NCBI Taxonomy" id="88211"/>
    <lineage>
        <taxon>Eukaryota</taxon>
        <taxon>Metazoa</taxon>
        <taxon>Ecdysozoa</taxon>
        <taxon>Arthropoda</taxon>
        <taxon>Crustacea</taxon>
        <taxon>Multicrustacea</taxon>
        <taxon>Malacostraca</taxon>
        <taxon>Eumalacostraca</taxon>
        <taxon>Eucarida</taxon>
        <taxon>Decapoda</taxon>
        <taxon>Pleocyemata</taxon>
        <taxon>Anomura</taxon>
        <taxon>Galatheoidea</taxon>
        <taxon>Porcellanidae</taxon>
        <taxon>Petrolisthes</taxon>
    </lineage>
</organism>
<dbReference type="InterPro" id="IPR002172">
    <property type="entry name" value="LDrepeatLR_classA_rpt"/>
</dbReference>
<feature type="disulfide bond" evidence="4">
    <location>
        <begin position="480"/>
        <end position="495"/>
    </location>
</feature>
<evidence type="ECO:0000313" key="7">
    <source>
        <dbReference type="Proteomes" id="UP001286313"/>
    </source>
</evidence>
<keyword evidence="2 5" id="KW-0472">Membrane</keyword>
<dbReference type="AlphaFoldDB" id="A0AAE1BZV2"/>
<feature type="transmembrane region" description="Helical" evidence="5">
    <location>
        <begin position="782"/>
        <end position="801"/>
    </location>
</feature>
<dbReference type="PROSITE" id="PS50068">
    <property type="entry name" value="LDLRA_2"/>
    <property type="match status" value="1"/>
</dbReference>
<comment type="caution">
    <text evidence="6">The sequence shown here is derived from an EMBL/GenBank/DDBJ whole genome shotgun (WGS) entry which is preliminary data.</text>
</comment>
<dbReference type="EMBL" id="JAWQEG010005096">
    <property type="protein sequence ID" value="KAK3859172.1"/>
    <property type="molecule type" value="Genomic_DNA"/>
</dbReference>
<dbReference type="SMART" id="SM00192">
    <property type="entry name" value="LDLa"/>
    <property type="match status" value="1"/>
</dbReference>
<dbReference type="SUPFAM" id="SSF57424">
    <property type="entry name" value="LDL receptor-like module"/>
    <property type="match status" value="1"/>
</dbReference>
<dbReference type="Pfam" id="PF00057">
    <property type="entry name" value="Ldl_recept_a"/>
    <property type="match status" value="1"/>
</dbReference>
<evidence type="ECO:0000256" key="3">
    <source>
        <dbReference type="ARBA" id="ARBA00023157"/>
    </source>
</evidence>
<dbReference type="InterPro" id="IPR018000">
    <property type="entry name" value="Neurotransmitter_ion_chnl_CS"/>
</dbReference>
<dbReference type="InterPro" id="IPR036719">
    <property type="entry name" value="Neuro-gated_channel_TM_sf"/>
</dbReference>
<dbReference type="PROSITE" id="PS00236">
    <property type="entry name" value="NEUROTR_ION_CHANNEL"/>
    <property type="match status" value="1"/>
</dbReference>
<dbReference type="InterPro" id="IPR036734">
    <property type="entry name" value="Neur_chan_lig-bd_sf"/>
</dbReference>
<gene>
    <name evidence="6" type="ORF">Pcinc_034684</name>
</gene>
<evidence type="ECO:0000313" key="6">
    <source>
        <dbReference type="EMBL" id="KAK3859172.1"/>
    </source>
</evidence>
<dbReference type="InterPro" id="IPR038050">
    <property type="entry name" value="Neuro_actylchol_rec"/>
</dbReference>
<feature type="transmembrane region" description="Helical" evidence="5">
    <location>
        <begin position="750"/>
        <end position="770"/>
    </location>
</feature>
<feature type="transmembrane region" description="Helical" evidence="5">
    <location>
        <begin position="6"/>
        <end position="30"/>
    </location>
</feature>
<keyword evidence="5" id="KW-1133">Transmembrane helix</keyword>
<dbReference type="InterPro" id="IPR013320">
    <property type="entry name" value="ConA-like_dom_sf"/>
</dbReference>
<comment type="subcellular location">
    <subcellularLocation>
        <location evidence="1">Membrane</location>
        <topology evidence="1">Multi-pass membrane protein</topology>
    </subcellularLocation>
</comment>
<dbReference type="PROSITE" id="PS01209">
    <property type="entry name" value="LDLRA_1"/>
    <property type="match status" value="1"/>
</dbReference>
<dbReference type="Gene3D" id="4.10.400.10">
    <property type="entry name" value="Low-density Lipoprotein Receptor"/>
    <property type="match status" value="1"/>
</dbReference>
<feature type="transmembrane region" description="Helical" evidence="5">
    <location>
        <begin position="720"/>
        <end position="744"/>
    </location>
</feature>
<dbReference type="GO" id="GO:0004888">
    <property type="term" value="F:transmembrane signaling receptor activity"/>
    <property type="evidence" value="ECO:0007669"/>
    <property type="project" value="InterPro"/>
</dbReference>
<evidence type="ECO:0000256" key="1">
    <source>
        <dbReference type="ARBA" id="ARBA00004141"/>
    </source>
</evidence>
<dbReference type="InterPro" id="IPR023415">
    <property type="entry name" value="LDLR_class-A_CS"/>
</dbReference>
<reference evidence="6" key="1">
    <citation type="submission" date="2023-10" db="EMBL/GenBank/DDBJ databases">
        <title>Genome assemblies of two species of porcelain crab, Petrolisthes cinctipes and Petrolisthes manimaculis (Anomura: Porcellanidae).</title>
        <authorList>
            <person name="Angst P."/>
        </authorList>
    </citation>
    <scope>NUCLEOTIDE SEQUENCE</scope>
    <source>
        <strain evidence="6">PB745_01</strain>
        <tissue evidence="6">Gill</tissue>
    </source>
</reference>
<dbReference type="GO" id="GO:0005230">
    <property type="term" value="F:extracellular ligand-gated monoatomic ion channel activity"/>
    <property type="evidence" value="ECO:0007669"/>
    <property type="project" value="InterPro"/>
</dbReference>
<dbReference type="Gene3D" id="1.20.58.390">
    <property type="entry name" value="Neurotransmitter-gated ion-channel transmembrane domain"/>
    <property type="match status" value="1"/>
</dbReference>
<dbReference type="Gene3D" id="2.70.170.10">
    <property type="entry name" value="Neurotransmitter-gated ion-channel ligand-binding domain"/>
    <property type="match status" value="1"/>
</dbReference>
<dbReference type="SUPFAM" id="SSF90112">
    <property type="entry name" value="Neurotransmitter-gated ion-channel transmembrane pore"/>
    <property type="match status" value="1"/>
</dbReference>
<feature type="disulfide bond" evidence="4">
    <location>
        <begin position="461"/>
        <end position="473"/>
    </location>
</feature>
<keyword evidence="3 4" id="KW-1015">Disulfide bond</keyword>
<name>A0AAE1BZV2_PETCI</name>
<evidence type="ECO:0000256" key="2">
    <source>
        <dbReference type="ARBA" id="ARBA00023136"/>
    </source>
</evidence>
<evidence type="ECO:0000256" key="4">
    <source>
        <dbReference type="PROSITE-ProRule" id="PRU00124"/>
    </source>
</evidence>
<sequence>MVVMVGAWLVVVVVVVVFQTPPLLIMALLWSLLSLHPVLTDGGTEGPREGVRYVLTPPFLAVNGSFVTSEDLQLTRPQLTACVWVRVSYFRRPSIPLSIGRRGDELGDVSVGMVPQGVLLRRGREVWVAAASVVPLCWYHICLTLTQTSASLFFDARRLLQVNPSTDFFDGRLRVVVGGGVAWPDVPPSTFTFTPPSEHQWDALRASKSFNQVVGSFAGDLVSPSVWNLELGEQDVRVLASCKPSLVSTLSTASWRTVGVDITQTTINTSQPCTSKQFDYLLFPEPMNYHDNLDLCVKLDMEMIKPRNRDDYEQLFEDVMQHAACGGERQVLWLRGEGGRCPALTASGMESADCVSKLCAGCQARQRRLFLMRGLCPVTEGDFAFVAIANSSSRPYFQGMERHSITTAAAQDTWELQDRATGQVLASTKGGDPLGARQWQMKSLNCGGDDGKTMMASLSACSEGQTLCRSGACISLTKRCDGYPDCPDGYDEEECNPVRPPPGYLVSAPPRPTTDVNLNIRVVQVVSTEPLMLLMTTKLKWQDPRLTFANLPYDIDTPLPLASRIWQPRLMVMTPGNVVPNNLTEAVGRKGEVGVSLAAYTKGSPVQDNRATPAIDLLFPGDNISITLTQYLRQPIDCHFDLSFYPFDEHICELPLVLVPHGYRHARLITGTNSAIFTGLSSLTHFTIDGITLKQNNQELSGRLHSGVVLQVRLVRRSGYIVLAIFLPSFLLLGVSTGALWVAHTIPARLVLSCSVIISFSLLWILTAFTSPDSGQVKAVDAWLCFCSVHSLIHAILHVLLEVFSQEGGTMIMPPLFSRAPSRTREVKPMDSGSIYGSLMVRVPEIEDQNSWTVNYWINFIARIVSPALVLFFNIAYWPSVFYFSIESLP</sequence>
<dbReference type="CDD" id="cd00112">
    <property type="entry name" value="LDLa"/>
    <property type="match status" value="1"/>
</dbReference>
<dbReference type="InterPro" id="IPR036055">
    <property type="entry name" value="LDL_receptor-like_sf"/>
</dbReference>
<dbReference type="SUPFAM" id="SSF63712">
    <property type="entry name" value="Nicotinic receptor ligand binding domain-like"/>
    <property type="match status" value="1"/>
</dbReference>
<proteinExistence type="predicted"/>
<dbReference type="SUPFAM" id="SSF49899">
    <property type="entry name" value="Concanavalin A-like lectins/glucanases"/>
    <property type="match status" value="1"/>
</dbReference>
<dbReference type="PANTHER" id="PTHR18945">
    <property type="entry name" value="NEUROTRANSMITTER GATED ION CHANNEL"/>
    <property type="match status" value="1"/>
</dbReference>
<protein>
    <submittedName>
        <fullName evidence="6">Uncharacterized protein</fullName>
    </submittedName>
</protein>
<dbReference type="GO" id="GO:0016020">
    <property type="term" value="C:membrane"/>
    <property type="evidence" value="ECO:0007669"/>
    <property type="project" value="UniProtKB-SubCell"/>
</dbReference>
<feature type="transmembrane region" description="Helical" evidence="5">
    <location>
        <begin position="860"/>
        <end position="884"/>
    </location>
</feature>
<keyword evidence="7" id="KW-1185">Reference proteome</keyword>